<dbReference type="AlphaFoldDB" id="A0A7J7YXA0"/>
<reference evidence="2 3" key="1">
    <citation type="journal article" date="2020" name="Nature">
        <title>Six reference-quality genomes reveal evolution of bat adaptations.</title>
        <authorList>
            <person name="Jebb D."/>
            <person name="Huang Z."/>
            <person name="Pippel M."/>
            <person name="Hughes G.M."/>
            <person name="Lavrichenko K."/>
            <person name="Devanna P."/>
            <person name="Winkler S."/>
            <person name="Jermiin L.S."/>
            <person name="Skirmuntt E.C."/>
            <person name="Katzourakis A."/>
            <person name="Burkitt-Gray L."/>
            <person name="Ray D.A."/>
            <person name="Sullivan K.A.M."/>
            <person name="Roscito J.G."/>
            <person name="Kirilenko B.M."/>
            <person name="Davalos L.M."/>
            <person name="Corthals A.P."/>
            <person name="Power M.L."/>
            <person name="Jones G."/>
            <person name="Ransome R.D."/>
            <person name="Dechmann D.K.N."/>
            <person name="Locatelli A.G."/>
            <person name="Puechmaille S.J."/>
            <person name="Fedrigo O."/>
            <person name="Jarvis E.D."/>
            <person name="Hiller M."/>
            <person name="Vernes S.C."/>
            <person name="Myers E.W."/>
            <person name="Teeling E.C."/>
        </authorList>
    </citation>
    <scope>NUCLEOTIDE SEQUENCE [LARGE SCALE GENOMIC DNA]</scope>
    <source>
        <strain evidence="2">MPipKuh1</strain>
        <tissue evidence="2">Flight muscle</tissue>
    </source>
</reference>
<keyword evidence="3" id="KW-1185">Reference proteome</keyword>
<dbReference type="Proteomes" id="UP000558488">
    <property type="component" value="Unassembled WGS sequence"/>
</dbReference>
<name>A0A7J7YXA0_PIPKU</name>
<organism evidence="2 3">
    <name type="scientific">Pipistrellus kuhlii</name>
    <name type="common">Kuhl's pipistrelle</name>
    <dbReference type="NCBI Taxonomy" id="59472"/>
    <lineage>
        <taxon>Eukaryota</taxon>
        <taxon>Metazoa</taxon>
        <taxon>Chordata</taxon>
        <taxon>Craniata</taxon>
        <taxon>Vertebrata</taxon>
        <taxon>Euteleostomi</taxon>
        <taxon>Mammalia</taxon>
        <taxon>Eutheria</taxon>
        <taxon>Laurasiatheria</taxon>
        <taxon>Chiroptera</taxon>
        <taxon>Yangochiroptera</taxon>
        <taxon>Vespertilionidae</taxon>
        <taxon>Pipistrellus</taxon>
    </lineage>
</organism>
<feature type="compositionally biased region" description="Polar residues" evidence="1">
    <location>
        <begin position="1"/>
        <end position="11"/>
    </location>
</feature>
<comment type="caution">
    <text evidence="2">The sequence shown here is derived from an EMBL/GenBank/DDBJ whole genome shotgun (WGS) entry which is preliminary data.</text>
</comment>
<accession>A0A7J7YXA0</accession>
<dbReference type="EMBL" id="JACAGB010000004">
    <property type="protein sequence ID" value="KAF6366468.1"/>
    <property type="molecule type" value="Genomic_DNA"/>
</dbReference>
<sequence>MTSSPGTSQPVETGPAETHLGKLVITPLRSSSDNSNKSPLDGGPSLALSVEHTHSFLHSFLRAFSFSFSLPLSFQEQTHASPPLFVAQGLYLLLFPKPKGPSFGSVTCFLSLFLPWLTPSTTVSF</sequence>
<evidence type="ECO:0000313" key="3">
    <source>
        <dbReference type="Proteomes" id="UP000558488"/>
    </source>
</evidence>
<evidence type="ECO:0000313" key="2">
    <source>
        <dbReference type="EMBL" id="KAF6366468.1"/>
    </source>
</evidence>
<protein>
    <submittedName>
        <fullName evidence="2">Uncharacterized protein</fullName>
    </submittedName>
</protein>
<gene>
    <name evidence="2" type="ORF">mPipKuh1_009882</name>
</gene>
<feature type="region of interest" description="Disordered" evidence="1">
    <location>
        <begin position="1"/>
        <end position="21"/>
    </location>
</feature>
<proteinExistence type="predicted"/>
<evidence type="ECO:0000256" key="1">
    <source>
        <dbReference type="SAM" id="MobiDB-lite"/>
    </source>
</evidence>